<evidence type="ECO:0000256" key="1">
    <source>
        <dbReference type="SAM" id="MobiDB-lite"/>
    </source>
</evidence>
<dbReference type="EMBL" id="CAJOBJ010090164">
    <property type="protein sequence ID" value="CAF4539003.1"/>
    <property type="molecule type" value="Genomic_DNA"/>
</dbReference>
<reference evidence="4" key="1">
    <citation type="submission" date="2021-02" db="EMBL/GenBank/DDBJ databases">
        <authorList>
            <person name="Nowell W R."/>
        </authorList>
    </citation>
    <scope>NUCLEOTIDE SEQUENCE</scope>
</reference>
<dbReference type="AlphaFoldDB" id="A0A8S2YQP5"/>
<evidence type="ECO:0000313" key="5">
    <source>
        <dbReference type="Proteomes" id="UP000676336"/>
    </source>
</evidence>
<protein>
    <submittedName>
        <fullName evidence="4">Uncharacterized protein</fullName>
    </submittedName>
</protein>
<evidence type="ECO:0000313" key="3">
    <source>
        <dbReference type="EMBL" id="CAF4539003.1"/>
    </source>
</evidence>
<dbReference type="Proteomes" id="UP000681720">
    <property type="component" value="Unassembled WGS sequence"/>
</dbReference>
<dbReference type="Proteomes" id="UP000681967">
    <property type="component" value="Unassembled WGS sequence"/>
</dbReference>
<dbReference type="EMBL" id="CAJOBH010083941">
    <property type="protein sequence ID" value="CAF4530529.1"/>
    <property type="molecule type" value="Genomic_DNA"/>
</dbReference>
<proteinExistence type="predicted"/>
<sequence length="50" mass="5642">MFDTQFRLSPNLLDNSTTSNDSSSNGPWPQISFDRLLEHHDITPAQPISI</sequence>
<comment type="caution">
    <text evidence="4">The sequence shown here is derived from an EMBL/GenBank/DDBJ whole genome shotgun (WGS) entry which is preliminary data.</text>
</comment>
<organism evidence="4 5">
    <name type="scientific">Rotaria magnacalcarata</name>
    <dbReference type="NCBI Taxonomy" id="392030"/>
    <lineage>
        <taxon>Eukaryota</taxon>
        <taxon>Metazoa</taxon>
        <taxon>Spiralia</taxon>
        <taxon>Gnathifera</taxon>
        <taxon>Rotifera</taxon>
        <taxon>Eurotatoria</taxon>
        <taxon>Bdelloidea</taxon>
        <taxon>Philodinida</taxon>
        <taxon>Philodinidae</taxon>
        <taxon>Rotaria</taxon>
    </lineage>
</organism>
<evidence type="ECO:0000313" key="4">
    <source>
        <dbReference type="EMBL" id="CAF4571831.1"/>
    </source>
</evidence>
<accession>A0A8S2YQP5</accession>
<feature type="compositionally biased region" description="Low complexity" evidence="1">
    <location>
        <begin position="11"/>
        <end position="25"/>
    </location>
</feature>
<name>A0A8S2YQP5_9BILA</name>
<dbReference type="Proteomes" id="UP000676336">
    <property type="component" value="Unassembled WGS sequence"/>
</dbReference>
<feature type="non-terminal residue" evidence="4">
    <location>
        <position position="50"/>
    </location>
</feature>
<feature type="region of interest" description="Disordered" evidence="1">
    <location>
        <begin position="1"/>
        <end position="30"/>
    </location>
</feature>
<dbReference type="EMBL" id="CAJOBI010097436">
    <property type="protein sequence ID" value="CAF4571831.1"/>
    <property type="molecule type" value="Genomic_DNA"/>
</dbReference>
<gene>
    <name evidence="2" type="ORF">BYL167_LOCUS37286</name>
    <name evidence="3" type="ORF">GIL414_LOCUS36336</name>
    <name evidence="4" type="ORF">SMN809_LOCUS37891</name>
</gene>
<evidence type="ECO:0000313" key="2">
    <source>
        <dbReference type="EMBL" id="CAF4530529.1"/>
    </source>
</evidence>